<comment type="caution">
    <text evidence="1">The sequence shown here is derived from an EMBL/GenBank/DDBJ whole genome shotgun (WGS) entry which is preliminary data.</text>
</comment>
<reference evidence="1 2" key="1">
    <citation type="submission" date="2019-03" db="EMBL/GenBank/DDBJ databases">
        <title>An improved genome assembly of the fluke Schistosoma japonicum.</title>
        <authorList>
            <person name="Hu W."/>
            <person name="Luo F."/>
            <person name="Yin M."/>
            <person name="Mo X."/>
            <person name="Sun C."/>
            <person name="Wu Q."/>
            <person name="Zhu B."/>
            <person name="Xiang M."/>
            <person name="Wang J."/>
            <person name="Wang Y."/>
            <person name="Zhang T."/>
            <person name="Xu B."/>
            <person name="Zheng H."/>
            <person name="Feng Z."/>
        </authorList>
    </citation>
    <scope>NUCLEOTIDE SEQUENCE [LARGE SCALE GENOMIC DNA]</scope>
    <source>
        <strain evidence="1">HuSjv2</strain>
        <tissue evidence="1">Worms</tissue>
    </source>
</reference>
<dbReference type="OrthoDB" id="6230275at2759"/>
<dbReference type="EMBL" id="SKCS01000473">
    <property type="protein sequence ID" value="TNN06252.1"/>
    <property type="molecule type" value="Genomic_DNA"/>
</dbReference>
<evidence type="ECO:0000313" key="2">
    <source>
        <dbReference type="Proteomes" id="UP000311919"/>
    </source>
</evidence>
<accession>A0A4Z2CPS9</accession>
<proteinExistence type="predicted"/>
<dbReference type="Proteomes" id="UP000311919">
    <property type="component" value="Unassembled WGS sequence"/>
</dbReference>
<sequence length="168" mass="18857">MDNADSKPMQIKVVFHDLEQDHEQDPIDDNECMDNIEPLRQNVHGKSNECLPTLLQRAQSSDSPFAIGNKEKASLNKLTSSRSVSRGNVRRPSEISINDFLSMPPVLESIDAQRRSTLVSDDKHNLLSRSGSTPCEENIEKSKLKGLNDRENADKSVIVDSKCKRKLN</sequence>
<name>A0A4Z2CPS9_SCHJA</name>
<dbReference type="AlphaFoldDB" id="A0A4Z2CPS9"/>
<keyword evidence="2" id="KW-1185">Reference proteome</keyword>
<gene>
    <name evidence="1" type="ORF">EWB00_008515</name>
</gene>
<evidence type="ECO:0000313" key="1">
    <source>
        <dbReference type="EMBL" id="TNN06252.1"/>
    </source>
</evidence>
<organism evidence="1 2">
    <name type="scientific">Schistosoma japonicum</name>
    <name type="common">Blood fluke</name>
    <dbReference type="NCBI Taxonomy" id="6182"/>
    <lineage>
        <taxon>Eukaryota</taxon>
        <taxon>Metazoa</taxon>
        <taxon>Spiralia</taxon>
        <taxon>Lophotrochozoa</taxon>
        <taxon>Platyhelminthes</taxon>
        <taxon>Trematoda</taxon>
        <taxon>Digenea</taxon>
        <taxon>Strigeidida</taxon>
        <taxon>Schistosomatoidea</taxon>
        <taxon>Schistosomatidae</taxon>
        <taxon>Schistosoma</taxon>
    </lineage>
</organism>
<protein>
    <submittedName>
        <fullName evidence="1">Uncharacterized protein</fullName>
    </submittedName>
</protein>